<sequence length="263" mass="27900">MLTYRVEGDGTPVVCIPGGMLPAAYLGDLGGLSGRLILVDPRGSDGQGDPASWRCDRQVAELEAVRDHLGLERMTLLAHSAGASLVTQYVVQHPGRIAKLVLVTPSPSSVGIQLTAERRRRVLELRKDEPWYGEVAAAFEALQTGGDVERSALNPIGYARWDGEAQAQQAFEDELSVPGALGAYYADGAFDPAETRVALGQLDVPVLVISGALDLALDTAAGAEFAGLFPQGEAVVLEGAAHHPWLDERDAFVGTVERFLTTG</sequence>
<dbReference type="Gene3D" id="3.40.50.1820">
    <property type="entry name" value="alpha/beta hydrolase"/>
    <property type="match status" value="1"/>
</dbReference>
<dbReference type="SUPFAM" id="SSF53474">
    <property type="entry name" value="alpha/beta-Hydrolases"/>
    <property type="match status" value="1"/>
</dbReference>
<dbReference type="Proteomes" id="UP001500280">
    <property type="component" value="Unassembled WGS sequence"/>
</dbReference>
<dbReference type="EMBL" id="BAAANF010000002">
    <property type="protein sequence ID" value="GAA1665151.1"/>
    <property type="molecule type" value="Genomic_DNA"/>
</dbReference>
<accession>A0ABN2G4E9</accession>
<dbReference type="InterPro" id="IPR029058">
    <property type="entry name" value="AB_hydrolase_fold"/>
</dbReference>
<dbReference type="Pfam" id="PF00561">
    <property type="entry name" value="Abhydrolase_1"/>
    <property type="match status" value="1"/>
</dbReference>
<dbReference type="GO" id="GO:0016787">
    <property type="term" value="F:hydrolase activity"/>
    <property type="evidence" value="ECO:0007669"/>
    <property type="project" value="UniProtKB-KW"/>
</dbReference>
<keyword evidence="3" id="KW-1185">Reference proteome</keyword>
<dbReference type="InterPro" id="IPR000073">
    <property type="entry name" value="AB_hydrolase_1"/>
</dbReference>
<gene>
    <name evidence="2" type="ORF">GCM10009745_03730</name>
</gene>
<dbReference type="PANTHER" id="PTHR43433">
    <property type="entry name" value="HYDROLASE, ALPHA/BETA FOLD FAMILY PROTEIN"/>
    <property type="match status" value="1"/>
</dbReference>
<evidence type="ECO:0000259" key="1">
    <source>
        <dbReference type="Pfam" id="PF00561"/>
    </source>
</evidence>
<dbReference type="RefSeq" id="WP_344144460.1">
    <property type="nucleotide sequence ID" value="NZ_BAAANF010000002.1"/>
</dbReference>
<dbReference type="PANTHER" id="PTHR43433:SF5">
    <property type="entry name" value="AB HYDROLASE-1 DOMAIN-CONTAINING PROTEIN"/>
    <property type="match status" value="1"/>
</dbReference>
<evidence type="ECO:0000313" key="3">
    <source>
        <dbReference type="Proteomes" id="UP001500280"/>
    </source>
</evidence>
<keyword evidence="2" id="KW-0378">Hydrolase</keyword>
<reference evidence="2 3" key="1">
    <citation type="journal article" date="2019" name="Int. J. Syst. Evol. Microbiol.">
        <title>The Global Catalogue of Microorganisms (GCM) 10K type strain sequencing project: providing services to taxonomists for standard genome sequencing and annotation.</title>
        <authorList>
            <consortium name="The Broad Institute Genomics Platform"/>
            <consortium name="The Broad Institute Genome Sequencing Center for Infectious Disease"/>
            <person name="Wu L."/>
            <person name="Ma J."/>
        </authorList>
    </citation>
    <scope>NUCLEOTIDE SEQUENCE [LARGE SCALE GENOMIC DNA]</scope>
    <source>
        <strain evidence="2 3">JCM 14307</strain>
    </source>
</reference>
<protein>
    <submittedName>
        <fullName evidence="2">Alpha/beta hydrolase</fullName>
    </submittedName>
</protein>
<evidence type="ECO:0000313" key="2">
    <source>
        <dbReference type="EMBL" id="GAA1665151.1"/>
    </source>
</evidence>
<dbReference type="InterPro" id="IPR050471">
    <property type="entry name" value="AB_hydrolase"/>
</dbReference>
<organism evidence="2 3">
    <name type="scientific">Kribbella yunnanensis</name>
    <dbReference type="NCBI Taxonomy" id="190194"/>
    <lineage>
        <taxon>Bacteria</taxon>
        <taxon>Bacillati</taxon>
        <taxon>Actinomycetota</taxon>
        <taxon>Actinomycetes</taxon>
        <taxon>Propionibacteriales</taxon>
        <taxon>Kribbellaceae</taxon>
        <taxon>Kribbella</taxon>
    </lineage>
</organism>
<comment type="caution">
    <text evidence="2">The sequence shown here is derived from an EMBL/GenBank/DDBJ whole genome shotgun (WGS) entry which is preliminary data.</text>
</comment>
<proteinExistence type="predicted"/>
<feature type="domain" description="AB hydrolase-1" evidence="1">
    <location>
        <begin position="35"/>
        <end position="247"/>
    </location>
</feature>
<name>A0ABN2G4E9_9ACTN</name>